<keyword evidence="9" id="KW-0378">Hydrolase</keyword>
<dbReference type="InterPro" id="IPR050951">
    <property type="entry name" value="Retrovirus_Pol_polyprotein"/>
</dbReference>
<dbReference type="InterPro" id="IPR000953">
    <property type="entry name" value="Chromo/chromo_shadow_dom"/>
</dbReference>
<dbReference type="Pfam" id="PF00665">
    <property type="entry name" value="rve"/>
    <property type="match status" value="1"/>
</dbReference>
<evidence type="ECO:0000256" key="2">
    <source>
        <dbReference type="ARBA" id="ARBA00022670"/>
    </source>
</evidence>
<dbReference type="SUPFAM" id="SSF53098">
    <property type="entry name" value="Ribonuclease H-like"/>
    <property type="match status" value="1"/>
</dbReference>
<keyword evidence="12" id="KW-0695">RNA-directed DNA polymerase</keyword>
<keyword evidence="14" id="KW-0238">DNA-binding</keyword>
<keyword evidence="2" id="KW-0645">Protease</keyword>
<dbReference type="InterPro" id="IPR041373">
    <property type="entry name" value="RT_RNaseH"/>
</dbReference>
<evidence type="ECO:0000256" key="16">
    <source>
        <dbReference type="ARBA" id="ARBA00039658"/>
    </source>
</evidence>
<dbReference type="Gene3D" id="3.10.20.370">
    <property type="match status" value="1"/>
</dbReference>
<dbReference type="GO" id="GO:0006310">
    <property type="term" value="P:DNA recombination"/>
    <property type="evidence" value="ECO:0007669"/>
    <property type="project" value="UniProtKB-KW"/>
</dbReference>
<keyword evidence="11" id="KW-0229">DNA integration</keyword>
<evidence type="ECO:0000256" key="9">
    <source>
        <dbReference type="ARBA" id="ARBA00022801"/>
    </source>
</evidence>
<dbReference type="PROSITE" id="PS50013">
    <property type="entry name" value="CHROMO_2"/>
    <property type="match status" value="1"/>
</dbReference>
<dbReference type="Gene3D" id="3.30.420.10">
    <property type="entry name" value="Ribonuclease H-like superfamily/Ribonuclease H"/>
    <property type="match status" value="1"/>
</dbReference>
<dbReference type="InterPro" id="IPR036397">
    <property type="entry name" value="RNaseH_sf"/>
</dbReference>
<dbReference type="Gene3D" id="2.40.50.40">
    <property type="match status" value="1"/>
</dbReference>
<dbReference type="FunFam" id="3.30.420.10:FF:000032">
    <property type="entry name" value="Retrovirus-related Pol polyprotein from transposon 297-like Protein"/>
    <property type="match status" value="1"/>
</dbReference>
<evidence type="ECO:0000256" key="5">
    <source>
        <dbReference type="ARBA" id="ARBA00022722"/>
    </source>
</evidence>
<protein>
    <recommendedName>
        <fullName evidence="16">Gypsy retrotransposon integrase-like protein 1</fullName>
    </recommendedName>
</protein>
<keyword evidence="10" id="KW-0460">Magnesium</keyword>
<comment type="subcellular location">
    <subcellularLocation>
        <location evidence="1">Nucleus</location>
    </subcellularLocation>
</comment>
<dbReference type="CDD" id="cd09274">
    <property type="entry name" value="RNase_HI_RT_Ty3"/>
    <property type="match status" value="1"/>
</dbReference>
<dbReference type="GO" id="GO:0003677">
    <property type="term" value="F:DNA binding"/>
    <property type="evidence" value="ECO:0007669"/>
    <property type="project" value="UniProtKB-KW"/>
</dbReference>
<dbReference type="InterPro" id="IPR016197">
    <property type="entry name" value="Chromo-like_dom_sf"/>
</dbReference>
<dbReference type="InterPro" id="IPR032549">
    <property type="entry name" value="DUF4939"/>
</dbReference>
<evidence type="ECO:0000256" key="7">
    <source>
        <dbReference type="ARBA" id="ARBA00022750"/>
    </source>
</evidence>
<evidence type="ECO:0000313" key="21">
    <source>
        <dbReference type="Proteomes" id="UP001460270"/>
    </source>
</evidence>
<dbReference type="SMART" id="SM00298">
    <property type="entry name" value="CHROMO"/>
    <property type="match status" value="1"/>
</dbReference>
<dbReference type="InterPro" id="IPR043502">
    <property type="entry name" value="DNA/RNA_pol_sf"/>
</dbReference>
<dbReference type="PANTHER" id="PTHR37984:SF15">
    <property type="entry name" value="INTEGRASE CATALYTIC DOMAIN-CONTAINING PROTEIN"/>
    <property type="match status" value="1"/>
</dbReference>
<proteinExistence type="predicted"/>
<feature type="compositionally biased region" description="Pro residues" evidence="17">
    <location>
        <begin position="88"/>
        <end position="100"/>
    </location>
</feature>
<dbReference type="CDD" id="cd00024">
    <property type="entry name" value="CD_CSD"/>
    <property type="match status" value="1"/>
</dbReference>
<dbReference type="GO" id="GO:0004190">
    <property type="term" value="F:aspartic-type endopeptidase activity"/>
    <property type="evidence" value="ECO:0007669"/>
    <property type="project" value="UniProtKB-KW"/>
</dbReference>
<keyword evidence="13" id="KW-0239">DNA-directed DNA polymerase</keyword>
<evidence type="ECO:0000256" key="15">
    <source>
        <dbReference type="ARBA" id="ARBA00023172"/>
    </source>
</evidence>
<evidence type="ECO:0000256" key="1">
    <source>
        <dbReference type="ARBA" id="ARBA00004123"/>
    </source>
</evidence>
<dbReference type="InterPro" id="IPR023780">
    <property type="entry name" value="Chromo_domain"/>
</dbReference>
<evidence type="ECO:0000256" key="14">
    <source>
        <dbReference type="ARBA" id="ARBA00023125"/>
    </source>
</evidence>
<keyword evidence="21" id="KW-1185">Reference proteome</keyword>
<dbReference type="FunFam" id="1.10.340.70:FF:000001">
    <property type="entry name" value="Retrovirus-related Pol polyprotein from transposon gypsy-like Protein"/>
    <property type="match status" value="1"/>
</dbReference>
<sequence>MDPTDSDSLFDPNPMIQPEPNPLFQAVSNQGQLLGRHDTQLKEIVQNQQVFASQMTQIGNMMASLTTAFAQFSAAAATAASSSAQPEASPPPPAAPIPPQREPHIPTPERYSGDLGACGRFLLQCSLVFDQQPHTYATDKSRIAFVISLLSGKASQWATAAWESNSEIFQSFVAFTNEMRKLFDHPLKGKEAAKRLLALNQGSASVAQYAIDFRILANESGWDDTALQSVFLRGLTDNVKDELAARDDTAGLDELISLAIRLDNRLRERRRERVSRQPLSRGHYATSPSPASSSVPISLPPVPSSYSKPPDAEEPMQLGRARLTQAERQRRQKSGLCIYCDPSRQFIVEVDASDSGVGAVLSQRCPKDQKVHPCAFFSRRLTPAETNYDIGNRELLAVVLALQEWRHWLEGAEHPFIVWTDHKNLSYLRSARRLNSRQARWALFLGRFNFVLTYRPGSRNVKPDALSRQSTTEEFDSQPGPIIPPSCLVDSPDSTDKSSAPTFLLGAVGWEIERVVQEAQRTQPDPGNGPPGCLFVPDSVRSKVLQWGHNSKLTCHPGFNRTLSFLRQRFWWPSMSQDTRSFVSACSVCARSKSSHLPPAGLLHPLPIPSRPWSHIAVDFVTGLPISEGNNTILTIVDRFSKAVHYVPLPKLPSSSDTAKLLVQHVFRLHGIPTDIVSDRGPQFSSQVWKAFCQSLGSTVSLTSGYHPQSNGQTERANQDLESALRCVTARNPTTWSSFLPWVEYAHNSLVSSATGDRSCCPSVQAHLRRCRNIWRVAKAALKRTSLRNQQFANRRRVPSPTYLPGQKVWLSSRDLPLQVESRKLAPKFVGPFTIEKIINPAVVRLKLPKSMNIHPAFHVSLLKPVISSPLSPPADPPPPTRIVDDHPAYTVRRILDVRRRGRGHQYLVDWEGYGPEERSWIPRHFILDAALLQEFYRAFPDKPGRTSGDVP</sequence>
<reference evidence="21" key="1">
    <citation type="submission" date="2024-04" db="EMBL/GenBank/DDBJ databases">
        <title>Salinicola lusitanus LLJ914,a marine bacterium isolated from the Okinawa Trough.</title>
        <authorList>
            <person name="Li J."/>
        </authorList>
    </citation>
    <scope>NUCLEOTIDE SEQUENCE [LARGE SCALE GENOMIC DNA]</scope>
</reference>
<dbReference type="PANTHER" id="PTHR37984">
    <property type="entry name" value="PROTEIN CBG26694"/>
    <property type="match status" value="1"/>
</dbReference>
<keyword evidence="5" id="KW-0540">Nuclease</keyword>
<dbReference type="Pfam" id="PF00385">
    <property type="entry name" value="Chromo"/>
    <property type="match status" value="1"/>
</dbReference>
<dbReference type="FunFam" id="3.10.20.370:FF:000003">
    <property type="entry name" value="Transposon Tf2-6 polyprotein"/>
    <property type="match status" value="1"/>
</dbReference>
<evidence type="ECO:0000256" key="6">
    <source>
        <dbReference type="ARBA" id="ARBA00022723"/>
    </source>
</evidence>
<evidence type="ECO:0000256" key="11">
    <source>
        <dbReference type="ARBA" id="ARBA00022908"/>
    </source>
</evidence>
<feature type="domain" description="Chromo" evidence="18">
    <location>
        <begin position="890"/>
        <end position="948"/>
    </location>
</feature>
<feature type="region of interest" description="Disordered" evidence="17">
    <location>
        <begin position="1"/>
        <end position="21"/>
    </location>
</feature>
<dbReference type="InterPro" id="IPR041588">
    <property type="entry name" value="Integrase_H2C2"/>
</dbReference>
<feature type="region of interest" description="Disordered" evidence="17">
    <location>
        <begin position="269"/>
        <end position="315"/>
    </location>
</feature>
<keyword evidence="15" id="KW-0233">DNA recombination</keyword>
<dbReference type="GO" id="GO:0005634">
    <property type="term" value="C:nucleus"/>
    <property type="evidence" value="ECO:0007669"/>
    <property type="project" value="UniProtKB-SubCell"/>
</dbReference>
<keyword evidence="8" id="KW-0255">Endonuclease</keyword>
<evidence type="ECO:0000256" key="12">
    <source>
        <dbReference type="ARBA" id="ARBA00022918"/>
    </source>
</evidence>
<dbReference type="InterPro" id="IPR056924">
    <property type="entry name" value="SH3_Tf2-1"/>
</dbReference>
<evidence type="ECO:0000259" key="19">
    <source>
        <dbReference type="PROSITE" id="PS50994"/>
    </source>
</evidence>
<gene>
    <name evidence="20" type="ORF">WMY93_012303</name>
</gene>
<evidence type="ECO:0000259" key="18">
    <source>
        <dbReference type="PROSITE" id="PS50013"/>
    </source>
</evidence>
<evidence type="ECO:0000256" key="17">
    <source>
        <dbReference type="SAM" id="MobiDB-lite"/>
    </source>
</evidence>
<accession>A0AAW0P4M4</accession>
<evidence type="ECO:0000256" key="13">
    <source>
        <dbReference type="ARBA" id="ARBA00022932"/>
    </source>
</evidence>
<dbReference type="SUPFAM" id="SSF56672">
    <property type="entry name" value="DNA/RNA polymerases"/>
    <property type="match status" value="1"/>
</dbReference>
<evidence type="ECO:0000313" key="20">
    <source>
        <dbReference type="EMBL" id="KAK7916542.1"/>
    </source>
</evidence>
<organism evidence="20 21">
    <name type="scientific">Mugilogobius chulae</name>
    <name type="common">yellowstripe goby</name>
    <dbReference type="NCBI Taxonomy" id="88201"/>
    <lineage>
        <taxon>Eukaryota</taxon>
        <taxon>Metazoa</taxon>
        <taxon>Chordata</taxon>
        <taxon>Craniata</taxon>
        <taxon>Vertebrata</taxon>
        <taxon>Euteleostomi</taxon>
        <taxon>Actinopterygii</taxon>
        <taxon>Neopterygii</taxon>
        <taxon>Teleostei</taxon>
        <taxon>Neoteleostei</taxon>
        <taxon>Acanthomorphata</taxon>
        <taxon>Gobiaria</taxon>
        <taxon>Gobiiformes</taxon>
        <taxon>Gobioidei</taxon>
        <taxon>Gobiidae</taxon>
        <taxon>Gobionellinae</taxon>
        <taxon>Mugilogobius</taxon>
    </lineage>
</organism>
<dbReference type="GO" id="GO:0003887">
    <property type="term" value="F:DNA-directed DNA polymerase activity"/>
    <property type="evidence" value="ECO:0007669"/>
    <property type="project" value="UniProtKB-KW"/>
</dbReference>
<dbReference type="PROSITE" id="PS50994">
    <property type="entry name" value="INTEGRASE"/>
    <property type="match status" value="1"/>
</dbReference>
<comment type="caution">
    <text evidence="20">The sequence shown here is derived from an EMBL/GenBank/DDBJ whole genome shotgun (WGS) entry which is preliminary data.</text>
</comment>
<evidence type="ECO:0000256" key="8">
    <source>
        <dbReference type="ARBA" id="ARBA00022759"/>
    </source>
</evidence>
<name>A0AAW0P4M4_9GOBI</name>
<dbReference type="Pfam" id="PF24626">
    <property type="entry name" value="SH3_Tf2-1"/>
    <property type="match status" value="1"/>
</dbReference>
<keyword evidence="7" id="KW-0064">Aspartyl protease</keyword>
<keyword evidence="3" id="KW-0808">Transferase</keyword>
<dbReference type="Proteomes" id="UP001460270">
    <property type="component" value="Unassembled WGS sequence"/>
</dbReference>
<feature type="compositionally biased region" description="Low complexity" evidence="17">
    <location>
        <begin position="276"/>
        <end position="297"/>
    </location>
</feature>
<dbReference type="SUPFAM" id="SSF54160">
    <property type="entry name" value="Chromo domain-like"/>
    <property type="match status" value="1"/>
</dbReference>
<dbReference type="Pfam" id="PF17921">
    <property type="entry name" value="Integrase_H2C2"/>
    <property type="match status" value="1"/>
</dbReference>
<dbReference type="Pfam" id="PF16297">
    <property type="entry name" value="DUF4939"/>
    <property type="match status" value="1"/>
</dbReference>
<dbReference type="GO" id="GO:0004519">
    <property type="term" value="F:endonuclease activity"/>
    <property type="evidence" value="ECO:0007669"/>
    <property type="project" value="UniProtKB-KW"/>
</dbReference>
<dbReference type="GO" id="GO:0003964">
    <property type="term" value="F:RNA-directed DNA polymerase activity"/>
    <property type="evidence" value="ECO:0007669"/>
    <property type="project" value="UniProtKB-KW"/>
</dbReference>
<dbReference type="GO" id="GO:0015074">
    <property type="term" value="P:DNA integration"/>
    <property type="evidence" value="ECO:0007669"/>
    <property type="project" value="UniProtKB-KW"/>
</dbReference>
<dbReference type="EMBL" id="JBBPFD010000008">
    <property type="protein sequence ID" value="KAK7916542.1"/>
    <property type="molecule type" value="Genomic_DNA"/>
</dbReference>
<dbReference type="GO" id="GO:0006508">
    <property type="term" value="P:proteolysis"/>
    <property type="evidence" value="ECO:0007669"/>
    <property type="project" value="UniProtKB-KW"/>
</dbReference>
<evidence type="ECO:0000256" key="3">
    <source>
        <dbReference type="ARBA" id="ARBA00022679"/>
    </source>
</evidence>
<dbReference type="Gene3D" id="1.10.340.70">
    <property type="match status" value="1"/>
</dbReference>
<dbReference type="GO" id="GO:0046872">
    <property type="term" value="F:metal ion binding"/>
    <property type="evidence" value="ECO:0007669"/>
    <property type="project" value="UniProtKB-KW"/>
</dbReference>
<keyword evidence="4" id="KW-0548">Nucleotidyltransferase</keyword>
<feature type="domain" description="Integrase catalytic" evidence="19">
    <location>
        <begin position="608"/>
        <end position="770"/>
    </location>
</feature>
<dbReference type="AlphaFoldDB" id="A0AAW0P4M4"/>
<dbReference type="InterPro" id="IPR012337">
    <property type="entry name" value="RNaseH-like_sf"/>
</dbReference>
<keyword evidence="6" id="KW-0479">Metal-binding</keyword>
<dbReference type="InterPro" id="IPR001584">
    <property type="entry name" value="Integrase_cat-core"/>
</dbReference>
<evidence type="ECO:0000256" key="4">
    <source>
        <dbReference type="ARBA" id="ARBA00022695"/>
    </source>
</evidence>
<evidence type="ECO:0000256" key="10">
    <source>
        <dbReference type="ARBA" id="ARBA00022842"/>
    </source>
</evidence>
<dbReference type="Pfam" id="PF17917">
    <property type="entry name" value="RT_RNaseH"/>
    <property type="match status" value="1"/>
</dbReference>
<feature type="region of interest" description="Disordered" evidence="17">
    <location>
        <begin position="81"/>
        <end position="110"/>
    </location>
</feature>